<sequence>MEASAKVMWRDEEVVGALRPVPVRPVGGDELDGAAHHPGGLEGEREAGRGQVAGGVHGRVEPVRLLGVEGPDGARQQEPVHEDLRGEHVAQAPGVLLQQLLVVLAGEVVHVHL</sequence>
<reference evidence="2" key="2">
    <citation type="submission" date="2019-07" db="EMBL/GenBank/DDBJ databases">
        <authorList>
            <person name="Seetharam A."/>
            <person name="Woodhouse M."/>
            <person name="Cannon E."/>
        </authorList>
    </citation>
    <scope>NUCLEOTIDE SEQUENCE [LARGE SCALE GENOMIC DNA]</scope>
    <source>
        <strain evidence="2">cv. B73</strain>
    </source>
</reference>
<dbReference type="InParanoid" id="A0A804N8A4"/>
<evidence type="ECO:0000256" key="1">
    <source>
        <dbReference type="SAM" id="MobiDB-lite"/>
    </source>
</evidence>
<name>A0A804N8A4_MAIZE</name>
<dbReference type="FunCoup" id="A0A804N8A4">
    <property type="interactions" value="473"/>
</dbReference>
<protein>
    <submittedName>
        <fullName evidence="2">Uncharacterized protein</fullName>
    </submittedName>
</protein>
<dbReference type="EnsemblPlants" id="Zm00001eb142650_T001">
    <property type="protein sequence ID" value="Zm00001eb142650_P001"/>
    <property type="gene ID" value="Zm00001eb142650"/>
</dbReference>
<proteinExistence type="predicted"/>
<feature type="region of interest" description="Disordered" evidence="1">
    <location>
        <begin position="20"/>
        <end position="50"/>
    </location>
</feature>
<accession>A0A804N8A4</accession>
<organism evidence="2 3">
    <name type="scientific">Zea mays</name>
    <name type="common">Maize</name>
    <dbReference type="NCBI Taxonomy" id="4577"/>
    <lineage>
        <taxon>Eukaryota</taxon>
        <taxon>Viridiplantae</taxon>
        <taxon>Streptophyta</taxon>
        <taxon>Embryophyta</taxon>
        <taxon>Tracheophyta</taxon>
        <taxon>Spermatophyta</taxon>
        <taxon>Magnoliopsida</taxon>
        <taxon>Liliopsida</taxon>
        <taxon>Poales</taxon>
        <taxon>Poaceae</taxon>
        <taxon>PACMAD clade</taxon>
        <taxon>Panicoideae</taxon>
        <taxon>Andropogonodae</taxon>
        <taxon>Andropogoneae</taxon>
        <taxon>Tripsacinae</taxon>
        <taxon>Zea</taxon>
    </lineage>
</organism>
<keyword evidence="3" id="KW-1185">Reference proteome</keyword>
<dbReference type="AlphaFoldDB" id="A0A804N8A4"/>
<reference evidence="2" key="3">
    <citation type="submission" date="2021-05" db="UniProtKB">
        <authorList>
            <consortium name="EnsemblPlants"/>
        </authorList>
    </citation>
    <scope>IDENTIFICATION</scope>
    <source>
        <strain evidence="2">cv. B73</strain>
    </source>
</reference>
<evidence type="ECO:0000313" key="3">
    <source>
        <dbReference type="Proteomes" id="UP000007305"/>
    </source>
</evidence>
<reference evidence="3" key="1">
    <citation type="submission" date="2015-12" db="EMBL/GenBank/DDBJ databases">
        <title>Update maize B73 reference genome by single molecule sequencing technologies.</title>
        <authorList>
            <consortium name="Maize Genome Sequencing Project"/>
            <person name="Ware D."/>
        </authorList>
    </citation>
    <scope>NUCLEOTIDE SEQUENCE [LARGE SCALE GENOMIC DNA]</scope>
    <source>
        <strain evidence="3">cv. B73</strain>
    </source>
</reference>
<evidence type="ECO:0000313" key="2">
    <source>
        <dbReference type="EnsemblPlants" id="Zm00001eb142650_P001"/>
    </source>
</evidence>
<dbReference type="Gramene" id="Zm00001eb142650_T001">
    <property type="protein sequence ID" value="Zm00001eb142650_P001"/>
    <property type="gene ID" value="Zm00001eb142650"/>
</dbReference>
<dbReference type="Proteomes" id="UP000007305">
    <property type="component" value="Chromosome 3"/>
</dbReference>